<dbReference type="Pfam" id="PF03339">
    <property type="entry name" value="Pox_L3_FP4"/>
    <property type="match status" value="1"/>
</dbReference>
<name>Q08FB1_DPV84</name>
<sequence>MTSNNRYRNKEQHEIPNKKNEKYQENKFVKKKDCLENKYVYCQQEDFLTNRLMIHERESSDLENGSIKINCIIKQSEKDETECWIELSSLVKSRKSIGFPLLRGFRSFSYGKMLYFEQFKNMHIEKLKPSSPLIHESVLFQIAVILYSMYKREIYVDNFEFDVITIPKTTFLISVNQLIFEICTEKLVILSLSTRPYRVKLPQSCYLDFLHCFETVSRKGYETSNYFFEWLIKNHLCLLAKDGADLFRIKRKYASGNHVNRFVEPGTIVLVLREDAYIAGITLTHVSISDNVRILFSSDGGYILEIDDFNIQDIYPAGEYFIRSQLTAIVI</sequence>
<evidence type="ECO:0008006" key="4">
    <source>
        <dbReference type="Google" id="ProtNLM"/>
    </source>
</evidence>
<accession>Q08FB1</accession>
<evidence type="ECO:0000313" key="3">
    <source>
        <dbReference type="Proteomes" id="UP000162522"/>
    </source>
</evidence>
<feature type="compositionally biased region" description="Basic and acidic residues" evidence="1">
    <location>
        <begin position="8"/>
        <end position="21"/>
    </location>
</feature>
<protein>
    <recommendedName>
        <fullName evidence="4">Internal virion protein</fullName>
    </recommendedName>
</protein>
<evidence type="ECO:0000313" key="2">
    <source>
        <dbReference type="EMBL" id="ABI99055.1"/>
    </source>
</evidence>
<organismHost>
    <name type="scientific">Odocoileus hemionus</name>
    <name type="common">Mule deer</name>
    <name type="synonym">Cervus hemionus</name>
    <dbReference type="NCBI Taxonomy" id="9872"/>
</organismHost>
<dbReference type="Proteomes" id="UP000162522">
    <property type="component" value="Segment"/>
</dbReference>
<organism evidence="2 3">
    <name type="scientific">Deerpox virus (strain W-1170-84)</name>
    <name type="common">DPV</name>
    <dbReference type="NCBI Taxonomy" id="305676"/>
    <lineage>
        <taxon>Viruses</taxon>
        <taxon>Varidnaviria</taxon>
        <taxon>Bamfordvirae</taxon>
        <taxon>Nucleocytoviricota</taxon>
        <taxon>Pokkesviricetes</taxon>
        <taxon>Chitovirales</taxon>
        <taxon>Poxviridae</taxon>
        <taxon>Chordopoxvirinae</taxon>
        <taxon>Cervidpoxvirus</taxon>
        <taxon>Cervidpoxvirus muledeerpox</taxon>
        <taxon>Mule deerpox virus</taxon>
    </lineage>
</organism>
<dbReference type="EMBL" id="AY689437">
    <property type="protein sequence ID" value="ABI99055.1"/>
    <property type="molecule type" value="Genomic_DNA"/>
</dbReference>
<evidence type="ECO:0000256" key="1">
    <source>
        <dbReference type="SAM" id="MobiDB-lite"/>
    </source>
</evidence>
<reference evidence="2 3" key="1">
    <citation type="journal article" date="2005" name="J. Virol.">
        <title>Genome of deerpox virus.</title>
        <authorList>
            <person name="Afonso C.L."/>
            <person name="Delhon G."/>
            <person name="Tulman E.R."/>
            <person name="Lu Z."/>
            <person name="Zsak A."/>
            <person name="Becerra V.M."/>
            <person name="Zsak L."/>
            <person name="Kutish G.F."/>
            <person name="Rock D.L."/>
        </authorList>
    </citation>
    <scope>NUCLEOTIDE SEQUENCE [LARGE SCALE GENOMIC DNA]</scope>
    <source>
        <strain evidence="2">W-1170-84</strain>
    </source>
</reference>
<gene>
    <name evidence="2" type="ORF">DpV84gp071</name>
</gene>
<proteinExistence type="predicted"/>
<dbReference type="InterPro" id="IPR005007">
    <property type="entry name" value="Poxvirus_L3/FP4"/>
</dbReference>
<feature type="region of interest" description="Disordered" evidence="1">
    <location>
        <begin position="1"/>
        <end position="21"/>
    </location>
</feature>